<feature type="transmembrane region" description="Helical" evidence="6">
    <location>
        <begin position="16"/>
        <end position="38"/>
    </location>
</feature>
<keyword evidence="2" id="KW-1003">Cell membrane</keyword>
<keyword evidence="5 6" id="KW-0472">Membrane</keyword>
<feature type="transmembrane region" description="Helical" evidence="6">
    <location>
        <begin position="296"/>
        <end position="317"/>
    </location>
</feature>
<evidence type="ECO:0000256" key="1">
    <source>
        <dbReference type="ARBA" id="ARBA00004651"/>
    </source>
</evidence>
<dbReference type="InterPro" id="IPR050833">
    <property type="entry name" value="Poly_Biosynth_Transport"/>
</dbReference>
<accession>A0A4P6EM62</accession>
<keyword evidence="4 6" id="KW-1133">Transmembrane helix</keyword>
<dbReference type="AlphaFoldDB" id="A0A4P6EM62"/>
<gene>
    <name evidence="7" type="ORF">ET495_09090</name>
</gene>
<keyword evidence="8" id="KW-1185">Reference proteome</keyword>
<feature type="transmembrane region" description="Helical" evidence="6">
    <location>
        <begin position="254"/>
        <end position="276"/>
    </location>
</feature>
<evidence type="ECO:0000256" key="5">
    <source>
        <dbReference type="ARBA" id="ARBA00023136"/>
    </source>
</evidence>
<dbReference type="EMBL" id="CP035495">
    <property type="protein sequence ID" value="QAY63376.1"/>
    <property type="molecule type" value="Genomic_DNA"/>
</dbReference>
<dbReference type="Proteomes" id="UP000291758">
    <property type="component" value="Chromosome"/>
</dbReference>
<reference evidence="7 8" key="1">
    <citation type="submission" date="2019-01" db="EMBL/GenBank/DDBJ databases">
        <title>Genome sequencing of strain 2JSPR-7.</title>
        <authorList>
            <person name="Heo J."/>
            <person name="Kim S.-J."/>
            <person name="Kim J.-S."/>
            <person name="Hong S.-B."/>
            <person name="Kwon S.-W."/>
        </authorList>
    </citation>
    <scope>NUCLEOTIDE SEQUENCE [LARGE SCALE GENOMIC DNA]</scope>
    <source>
        <strain evidence="7 8">2JSPR-7</strain>
    </source>
</reference>
<dbReference type="PANTHER" id="PTHR30250:SF11">
    <property type="entry name" value="O-ANTIGEN TRANSPORTER-RELATED"/>
    <property type="match status" value="1"/>
</dbReference>
<organism evidence="7 8">
    <name type="scientific">Xylanimonas allomyrinae</name>
    <dbReference type="NCBI Taxonomy" id="2509459"/>
    <lineage>
        <taxon>Bacteria</taxon>
        <taxon>Bacillati</taxon>
        <taxon>Actinomycetota</taxon>
        <taxon>Actinomycetes</taxon>
        <taxon>Micrococcales</taxon>
        <taxon>Promicromonosporaceae</taxon>
        <taxon>Xylanimonas</taxon>
    </lineage>
</organism>
<name>A0A4P6EM62_9MICO</name>
<feature type="transmembrane region" description="Helical" evidence="6">
    <location>
        <begin position="44"/>
        <end position="66"/>
    </location>
</feature>
<feature type="transmembrane region" description="Helical" evidence="6">
    <location>
        <begin position="118"/>
        <end position="141"/>
    </location>
</feature>
<keyword evidence="3 6" id="KW-0812">Transmembrane</keyword>
<evidence type="ECO:0008006" key="9">
    <source>
        <dbReference type="Google" id="ProtNLM"/>
    </source>
</evidence>
<evidence type="ECO:0000256" key="4">
    <source>
        <dbReference type="ARBA" id="ARBA00022989"/>
    </source>
</evidence>
<evidence type="ECO:0000313" key="7">
    <source>
        <dbReference type="EMBL" id="QAY63376.1"/>
    </source>
</evidence>
<dbReference type="RefSeq" id="WP_129204417.1">
    <property type="nucleotide sequence ID" value="NZ_CP035495.1"/>
</dbReference>
<evidence type="ECO:0000313" key="8">
    <source>
        <dbReference type="Proteomes" id="UP000291758"/>
    </source>
</evidence>
<protein>
    <recommendedName>
        <fullName evidence="9">Lipopolysaccharide biosynthesis protein</fullName>
    </recommendedName>
</protein>
<feature type="transmembrane region" description="Helical" evidence="6">
    <location>
        <begin position="87"/>
        <end position="106"/>
    </location>
</feature>
<evidence type="ECO:0000256" key="6">
    <source>
        <dbReference type="SAM" id="Phobius"/>
    </source>
</evidence>
<feature type="transmembrane region" description="Helical" evidence="6">
    <location>
        <begin position="395"/>
        <end position="415"/>
    </location>
</feature>
<dbReference type="KEGG" id="xyl:ET495_09090"/>
<sequence length="423" mass="45998">MLHRILTQTRNVDRSGFVWNTVVGIWFTVQPTLISFVITHTLGASATGTFAFAVAQAYLFWGIGIYGMRRYQASDVTRRFSFYEYLASRWITLGAMILAGLAYAAVNLLTDGATGDTVVLVLLVLALRAVDAFEDVYLGYFQQIGRLDIGSKMSTCRSVLSTVVIVVAIIVTRDVALSVALGTIVSLALLLAMLPKSFASPLSGEDKAIARARVWRLLGTCFPLFAGTFVALYVSNAPRYAINAAMDSTAQGFFTWLSMAPFLITLLSLIIFNPVITKMATQWTTGDLRAFRSWTWRLTALIGAVAALAVAGGWVVGVPLLELITGGWDFSPYRTELLVLLVAGGLSAWAGFYSTVLTIVRQQVWYTIGVLVAAAVGLTGELWVRRGGLLGASWLYLVLFAVQCVVFATVLAIVIRNRRSDLA</sequence>
<evidence type="ECO:0000256" key="3">
    <source>
        <dbReference type="ARBA" id="ARBA00022692"/>
    </source>
</evidence>
<dbReference type="OrthoDB" id="3246647at2"/>
<dbReference type="GO" id="GO:0005886">
    <property type="term" value="C:plasma membrane"/>
    <property type="evidence" value="ECO:0007669"/>
    <property type="project" value="UniProtKB-SubCell"/>
</dbReference>
<evidence type="ECO:0000256" key="2">
    <source>
        <dbReference type="ARBA" id="ARBA00022475"/>
    </source>
</evidence>
<dbReference type="PANTHER" id="PTHR30250">
    <property type="entry name" value="PST FAMILY PREDICTED COLANIC ACID TRANSPORTER"/>
    <property type="match status" value="1"/>
</dbReference>
<feature type="transmembrane region" description="Helical" evidence="6">
    <location>
        <begin position="337"/>
        <end position="357"/>
    </location>
</feature>
<comment type="subcellular location">
    <subcellularLocation>
        <location evidence="1">Cell membrane</location>
        <topology evidence="1">Multi-pass membrane protein</topology>
    </subcellularLocation>
</comment>
<feature type="transmembrane region" description="Helical" evidence="6">
    <location>
        <begin position="177"/>
        <end position="194"/>
    </location>
</feature>
<proteinExistence type="predicted"/>
<feature type="transmembrane region" description="Helical" evidence="6">
    <location>
        <begin position="153"/>
        <end position="171"/>
    </location>
</feature>
<feature type="transmembrane region" description="Helical" evidence="6">
    <location>
        <begin position="214"/>
        <end position="234"/>
    </location>
</feature>
<feature type="transmembrane region" description="Helical" evidence="6">
    <location>
        <begin position="364"/>
        <end position="383"/>
    </location>
</feature>